<dbReference type="InterPro" id="IPR017853">
    <property type="entry name" value="GH"/>
</dbReference>
<dbReference type="OrthoDB" id="550577at2759"/>
<accession>A0A4U0TWA5</accession>
<dbReference type="Proteomes" id="UP000308549">
    <property type="component" value="Unassembled WGS sequence"/>
</dbReference>
<feature type="region of interest" description="Disordered" evidence="2">
    <location>
        <begin position="1"/>
        <end position="42"/>
    </location>
</feature>
<comment type="caution">
    <text evidence="4">The sequence shown here is derived from an EMBL/GenBank/DDBJ whole genome shotgun (WGS) entry which is preliminary data.</text>
</comment>
<dbReference type="Gene3D" id="2.40.30.140">
    <property type="match status" value="1"/>
</dbReference>
<dbReference type="Gene3D" id="3.20.20.80">
    <property type="entry name" value="Glycosidases"/>
    <property type="match status" value="1"/>
</dbReference>
<dbReference type="InterPro" id="IPR013780">
    <property type="entry name" value="Glyco_hydro_b"/>
</dbReference>
<evidence type="ECO:0000313" key="5">
    <source>
        <dbReference type="Proteomes" id="UP000308549"/>
    </source>
</evidence>
<dbReference type="EMBL" id="NAJL01000027">
    <property type="protein sequence ID" value="TKA26618.1"/>
    <property type="molecule type" value="Genomic_DNA"/>
</dbReference>
<evidence type="ECO:0000256" key="2">
    <source>
        <dbReference type="SAM" id="MobiDB-lite"/>
    </source>
</evidence>
<sequence>MSWLNKLQKAADKHIGSKSRPSPDTNATPSAPPPVPQRLVDDGKSENTLLLQGFEWHTPSQPPPPHETHSRNSHYARLNRILPSLSQIGVTRIWLPPGCKANEPSGNGNGYDCYDLWDLGEFDQKYSRSTKWGSREELQDLVQTARREDVEVIWDTVLNHKTAGDSTDETWAVEVDKEDRRVEICAPRKIEAWLRYDFPGREREGMKYSQMRWRAEHFNGTDWDQRAQKNAIYKLIDDPASFPKPGQGQQQQSQTNRFTKFAGKMMGAPQSRPGKGWAEDVDDLHGNFDYLMFSNIDHKHPEVRQELMNWAEWMIRDTGINGFRLDAVQHCSFNFIREWVSRVQQVSQVTRGKNAMVVGEVWTGEVRRILKWLEVVGHDAFAYDSPLLYNFSRISEDVRTGSVNADLRTLTRDSLIEARPQSAVTIVTNHDTQIGQASHTPMLPELKVLFYAFILLRQEGVPCVFWGDLYGIRGGPSPSPPCCTIATSNGGRKRSLLPDLMLARKLFAHGAQKDYWDAMSCIGFTRAGSPQRPNSGCAVIMSIGEPSDKNAKKNEKWTQKGMEIGRPGEAWVDILGEPGKRAEVVIGEDGWGLFTCKSRSVGVFVRREAEEVASFPVPFDTDVYAQ</sequence>
<dbReference type="PANTHER" id="PTHR43447">
    <property type="entry name" value="ALPHA-AMYLASE"/>
    <property type="match status" value="1"/>
</dbReference>
<dbReference type="Gene3D" id="2.60.40.1180">
    <property type="entry name" value="Golgi alpha-mannosidase II"/>
    <property type="match status" value="1"/>
</dbReference>
<organism evidence="4 5">
    <name type="scientific">Salinomyces thailandicus</name>
    <dbReference type="NCBI Taxonomy" id="706561"/>
    <lineage>
        <taxon>Eukaryota</taxon>
        <taxon>Fungi</taxon>
        <taxon>Dikarya</taxon>
        <taxon>Ascomycota</taxon>
        <taxon>Pezizomycotina</taxon>
        <taxon>Dothideomycetes</taxon>
        <taxon>Dothideomycetidae</taxon>
        <taxon>Mycosphaerellales</taxon>
        <taxon>Teratosphaeriaceae</taxon>
        <taxon>Salinomyces</taxon>
    </lineage>
</organism>
<reference evidence="4 5" key="1">
    <citation type="submission" date="2017-03" db="EMBL/GenBank/DDBJ databases">
        <title>Genomes of endolithic fungi from Antarctica.</title>
        <authorList>
            <person name="Coleine C."/>
            <person name="Masonjones S."/>
            <person name="Stajich J.E."/>
        </authorList>
    </citation>
    <scope>NUCLEOTIDE SEQUENCE [LARGE SCALE GENOMIC DNA]</scope>
    <source>
        <strain evidence="4 5">CCFEE 6315</strain>
    </source>
</reference>
<proteinExistence type="inferred from homology"/>
<feature type="domain" description="Glycosyl hydrolase family 13 catalytic" evidence="3">
    <location>
        <begin position="48"/>
        <end position="492"/>
    </location>
</feature>
<feature type="compositionally biased region" description="Polar residues" evidence="2">
    <location>
        <begin position="19"/>
        <end position="29"/>
    </location>
</feature>
<gene>
    <name evidence="4" type="ORF">B0A50_04726</name>
</gene>
<dbReference type="SMART" id="SM00642">
    <property type="entry name" value="Aamy"/>
    <property type="match status" value="1"/>
</dbReference>
<dbReference type="InterPro" id="IPR006047">
    <property type="entry name" value="GH13_cat_dom"/>
</dbReference>
<dbReference type="CDD" id="cd11318">
    <property type="entry name" value="AmyAc_bac_fung_AmyA"/>
    <property type="match status" value="1"/>
</dbReference>
<evidence type="ECO:0000256" key="1">
    <source>
        <dbReference type="ARBA" id="ARBA00008061"/>
    </source>
</evidence>
<name>A0A4U0TWA5_9PEZI</name>
<dbReference type="AlphaFoldDB" id="A0A4U0TWA5"/>
<dbReference type="SUPFAM" id="SSF51445">
    <property type="entry name" value="(Trans)glycosidases"/>
    <property type="match status" value="1"/>
</dbReference>
<comment type="similarity">
    <text evidence="1">Belongs to the glycosyl hydrolase 13 family.</text>
</comment>
<protein>
    <recommendedName>
        <fullName evidence="3">Glycosyl hydrolase family 13 catalytic domain-containing protein</fullName>
    </recommendedName>
</protein>
<keyword evidence="5" id="KW-1185">Reference proteome</keyword>
<evidence type="ECO:0000259" key="3">
    <source>
        <dbReference type="SMART" id="SM00642"/>
    </source>
</evidence>
<dbReference type="GO" id="GO:0005975">
    <property type="term" value="P:carbohydrate metabolic process"/>
    <property type="evidence" value="ECO:0007669"/>
    <property type="project" value="InterPro"/>
</dbReference>
<dbReference type="Pfam" id="PF00128">
    <property type="entry name" value="Alpha-amylase"/>
    <property type="match status" value="1"/>
</dbReference>
<evidence type="ECO:0000313" key="4">
    <source>
        <dbReference type="EMBL" id="TKA26618.1"/>
    </source>
</evidence>
<dbReference type="SUPFAM" id="SSF51011">
    <property type="entry name" value="Glycosyl hydrolase domain"/>
    <property type="match status" value="1"/>
</dbReference>